<name>A0A4V3FSD6_9PSEU</name>
<evidence type="ECO:0008006" key="5">
    <source>
        <dbReference type="Google" id="ProtNLM"/>
    </source>
</evidence>
<feature type="compositionally biased region" description="Polar residues" evidence="1">
    <location>
        <begin position="23"/>
        <end position="32"/>
    </location>
</feature>
<sequence length="196" mass="20936">MVRRIFVSLFVVAFLTSCSSKAAEEQPTNRPKASSVELADAETTTTTPPPNKGPIAKRLGDLAGADCADTSFDNCAMTFTITKVTDCTGGYPGDAPPTGTTRKLVWVEIQTGPSYTLTDLPSYLVTRFAAINAAGVTGGDLNPSSRWECAPTQSSIGFGDENWLPNKKYAGAVEIYLPDDAVKITNGDGFWEWALQ</sequence>
<gene>
    <name evidence="3" type="ORF">CLV71_110184</name>
</gene>
<evidence type="ECO:0000256" key="2">
    <source>
        <dbReference type="SAM" id="SignalP"/>
    </source>
</evidence>
<dbReference type="Proteomes" id="UP000294927">
    <property type="component" value="Unassembled WGS sequence"/>
</dbReference>
<evidence type="ECO:0000313" key="4">
    <source>
        <dbReference type="Proteomes" id="UP000294927"/>
    </source>
</evidence>
<keyword evidence="2" id="KW-0732">Signal</keyword>
<comment type="caution">
    <text evidence="3">The sequence shown here is derived from an EMBL/GenBank/DDBJ whole genome shotgun (WGS) entry which is preliminary data.</text>
</comment>
<feature type="signal peptide" evidence="2">
    <location>
        <begin position="1"/>
        <end position="22"/>
    </location>
</feature>
<keyword evidence="4" id="KW-1185">Reference proteome</keyword>
<proteinExistence type="predicted"/>
<accession>A0A4V3FSD6</accession>
<dbReference type="EMBL" id="SOCP01000010">
    <property type="protein sequence ID" value="TDV47001.1"/>
    <property type="molecule type" value="Genomic_DNA"/>
</dbReference>
<reference evidence="3 4" key="1">
    <citation type="submission" date="2019-03" db="EMBL/GenBank/DDBJ databases">
        <title>Genomic Encyclopedia of Archaeal and Bacterial Type Strains, Phase II (KMG-II): from individual species to whole genera.</title>
        <authorList>
            <person name="Goeker M."/>
        </authorList>
    </citation>
    <scope>NUCLEOTIDE SEQUENCE [LARGE SCALE GENOMIC DNA]</scope>
    <source>
        <strain evidence="3 4">DSM 45499</strain>
    </source>
</reference>
<dbReference type="PROSITE" id="PS51257">
    <property type="entry name" value="PROKAR_LIPOPROTEIN"/>
    <property type="match status" value="1"/>
</dbReference>
<dbReference type="AlphaFoldDB" id="A0A4V3FSD6"/>
<evidence type="ECO:0000313" key="3">
    <source>
        <dbReference type="EMBL" id="TDV47001.1"/>
    </source>
</evidence>
<evidence type="ECO:0000256" key="1">
    <source>
        <dbReference type="SAM" id="MobiDB-lite"/>
    </source>
</evidence>
<protein>
    <recommendedName>
        <fullName evidence="5">DUF4352 domain-containing protein</fullName>
    </recommendedName>
</protein>
<feature type="region of interest" description="Disordered" evidence="1">
    <location>
        <begin position="23"/>
        <end position="56"/>
    </location>
</feature>
<feature type="chain" id="PRO_5021035298" description="DUF4352 domain-containing protein" evidence="2">
    <location>
        <begin position="23"/>
        <end position="196"/>
    </location>
</feature>
<organism evidence="3 4">
    <name type="scientific">Actinophytocola oryzae</name>
    <dbReference type="NCBI Taxonomy" id="502181"/>
    <lineage>
        <taxon>Bacteria</taxon>
        <taxon>Bacillati</taxon>
        <taxon>Actinomycetota</taxon>
        <taxon>Actinomycetes</taxon>
        <taxon>Pseudonocardiales</taxon>
        <taxon>Pseudonocardiaceae</taxon>
    </lineage>
</organism>